<dbReference type="GO" id="GO:0008299">
    <property type="term" value="P:isoprenoid biosynthetic process"/>
    <property type="evidence" value="ECO:0007669"/>
    <property type="project" value="UniProtKB-ARBA"/>
</dbReference>
<dbReference type="Proteomes" id="UP000284706">
    <property type="component" value="Unassembled WGS sequence"/>
</dbReference>
<evidence type="ECO:0000313" key="8">
    <source>
        <dbReference type="Proteomes" id="UP000284706"/>
    </source>
</evidence>
<evidence type="ECO:0000256" key="6">
    <source>
        <dbReference type="RuleBase" id="RU366034"/>
    </source>
</evidence>
<comment type="cofactor">
    <cofactor evidence="1 6">
        <name>Mg(2+)</name>
        <dbReference type="ChEBI" id="CHEBI:18420"/>
    </cofactor>
</comment>
<keyword evidence="8" id="KW-1185">Reference proteome</keyword>
<proteinExistence type="inferred from homology"/>
<dbReference type="PANTHER" id="PTHR35201:SF4">
    <property type="entry name" value="BETA-PINACENE SYNTHASE-RELATED"/>
    <property type="match status" value="1"/>
</dbReference>
<evidence type="ECO:0000256" key="4">
    <source>
        <dbReference type="ARBA" id="ARBA00022842"/>
    </source>
</evidence>
<keyword evidence="5 6" id="KW-0456">Lyase</keyword>
<gene>
    <name evidence="7" type="ORF">CVT26_006495</name>
</gene>
<evidence type="ECO:0000256" key="3">
    <source>
        <dbReference type="ARBA" id="ARBA00022723"/>
    </source>
</evidence>
<evidence type="ECO:0000256" key="2">
    <source>
        <dbReference type="ARBA" id="ARBA00006333"/>
    </source>
</evidence>
<dbReference type="SFLD" id="SFLDS00005">
    <property type="entry name" value="Isoprenoid_Synthase_Type_I"/>
    <property type="match status" value="1"/>
</dbReference>
<dbReference type="InterPro" id="IPR008949">
    <property type="entry name" value="Isoprenoid_synthase_dom_sf"/>
</dbReference>
<protein>
    <recommendedName>
        <fullName evidence="6">Terpene synthase</fullName>
        <ecNumber evidence="6">4.2.3.-</ecNumber>
    </recommendedName>
</protein>
<dbReference type="OrthoDB" id="6486656at2759"/>
<dbReference type="GO" id="GO:0046872">
    <property type="term" value="F:metal ion binding"/>
    <property type="evidence" value="ECO:0007669"/>
    <property type="project" value="UniProtKB-KW"/>
</dbReference>
<dbReference type="EC" id="4.2.3.-" evidence="6"/>
<comment type="caution">
    <text evidence="7">The sequence shown here is derived from an EMBL/GenBank/DDBJ whole genome shotgun (WGS) entry which is preliminary data.</text>
</comment>
<accession>A0A409W175</accession>
<name>A0A409W175_9AGAR</name>
<evidence type="ECO:0000256" key="1">
    <source>
        <dbReference type="ARBA" id="ARBA00001946"/>
    </source>
</evidence>
<reference evidence="7 8" key="1">
    <citation type="journal article" date="2018" name="Evol. Lett.">
        <title>Horizontal gene cluster transfer increased hallucinogenic mushroom diversity.</title>
        <authorList>
            <person name="Reynolds H.T."/>
            <person name="Vijayakumar V."/>
            <person name="Gluck-Thaler E."/>
            <person name="Korotkin H.B."/>
            <person name="Matheny P.B."/>
            <person name="Slot J.C."/>
        </authorList>
    </citation>
    <scope>NUCLEOTIDE SEQUENCE [LARGE SCALE GENOMIC DNA]</scope>
    <source>
        <strain evidence="7 8">SRW20</strain>
    </source>
</reference>
<dbReference type="AlphaFoldDB" id="A0A409W175"/>
<dbReference type="PANTHER" id="PTHR35201">
    <property type="entry name" value="TERPENE SYNTHASE"/>
    <property type="match status" value="1"/>
</dbReference>
<dbReference type="Gene3D" id="1.10.600.10">
    <property type="entry name" value="Farnesyl Diphosphate Synthase"/>
    <property type="match status" value="1"/>
</dbReference>
<keyword evidence="3 6" id="KW-0479">Metal-binding</keyword>
<dbReference type="InParanoid" id="A0A409W175"/>
<sequence>MVGQAQPVLRYTLPDLLAEFPWPRHLSEHYEECKAESTAWTESYRAFDKVSLKTVDLGDFNLLACLTYGPRDKELIRLGCDLMNLFYVFDEYTDVLDGSGAEKLREIMMDAFKNPEKERPADELPVGAMARDFWIRASRYVSADANCVQHFFQYLDAYSKGVVNEAEDRADRKRPTFEEFLPLRRNWSGCMPCFSLCEFGLDVPEEAYQHPRMVALREATTDIVAITNDIYSYAREKERGLESQNPIELLMAEKNLSVQGAIDYLAQYIAQVQAAFLDNVANMPSWGEDADRKVKMYIDGLAQWIRGNDDWSFEGGRYFGKRGAEIQKSRVVTLQLRHSNKRLLK</sequence>
<evidence type="ECO:0000313" key="7">
    <source>
        <dbReference type="EMBL" id="PPQ72274.1"/>
    </source>
</evidence>
<dbReference type="EMBL" id="NHYE01005465">
    <property type="protein sequence ID" value="PPQ72274.1"/>
    <property type="molecule type" value="Genomic_DNA"/>
</dbReference>
<dbReference type="Pfam" id="PF19086">
    <property type="entry name" value="Terpene_syn_C_2"/>
    <property type="match status" value="1"/>
</dbReference>
<dbReference type="SFLD" id="SFLDG01020">
    <property type="entry name" value="Terpene_Cyclase_Like_2"/>
    <property type="match status" value="1"/>
</dbReference>
<dbReference type="SUPFAM" id="SSF48576">
    <property type="entry name" value="Terpenoid synthases"/>
    <property type="match status" value="1"/>
</dbReference>
<organism evidence="7 8">
    <name type="scientific">Gymnopilus dilepis</name>
    <dbReference type="NCBI Taxonomy" id="231916"/>
    <lineage>
        <taxon>Eukaryota</taxon>
        <taxon>Fungi</taxon>
        <taxon>Dikarya</taxon>
        <taxon>Basidiomycota</taxon>
        <taxon>Agaricomycotina</taxon>
        <taxon>Agaricomycetes</taxon>
        <taxon>Agaricomycetidae</taxon>
        <taxon>Agaricales</taxon>
        <taxon>Agaricineae</taxon>
        <taxon>Hymenogastraceae</taxon>
        <taxon>Gymnopilus</taxon>
    </lineage>
</organism>
<comment type="similarity">
    <text evidence="2 6">Belongs to the terpene synthase family.</text>
</comment>
<keyword evidence="4 6" id="KW-0460">Magnesium</keyword>
<dbReference type="InterPro" id="IPR034686">
    <property type="entry name" value="Terpene_cyclase-like_2"/>
</dbReference>
<evidence type="ECO:0000256" key="5">
    <source>
        <dbReference type="ARBA" id="ARBA00023239"/>
    </source>
</evidence>
<dbReference type="GO" id="GO:0010333">
    <property type="term" value="F:terpene synthase activity"/>
    <property type="evidence" value="ECO:0007669"/>
    <property type="project" value="InterPro"/>
</dbReference>